<accession>F4KZU2</accession>
<dbReference type="OrthoDB" id="1413366at2"/>
<gene>
    <name evidence="2" type="ordered locus">Halhy_3660</name>
</gene>
<evidence type="ECO:0000313" key="3">
    <source>
        <dbReference type="Proteomes" id="UP000008461"/>
    </source>
</evidence>
<dbReference type="InterPro" id="IPR026444">
    <property type="entry name" value="Secre_tail"/>
</dbReference>
<feature type="signal peptide" evidence="1">
    <location>
        <begin position="1"/>
        <end position="19"/>
    </location>
</feature>
<dbReference type="AlphaFoldDB" id="F4KZU2"/>
<dbReference type="KEGG" id="hhy:Halhy_3660"/>
<reference key="2">
    <citation type="submission" date="2011-04" db="EMBL/GenBank/DDBJ databases">
        <title>Complete sequence of chromosome of Haliscomenobacter hydrossis DSM 1100.</title>
        <authorList>
            <consortium name="US DOE Joint Genome Institute (JGI-PGF)"/>
            <person name="Lucas S."/>
            <person name="Han J."/>
            <person name="Lapidus A."/>
            <person name="Bruce D."/>
            <person name="Goodwin L."/>
            <person name="Pitluck S."/>
            <person name="Peters L."/>
            <person name="Kyrpides N."/>
            <person name="Mavromatis K."/>
            <person name="Ivanova N."/>
            <person name="Ovchinnikova G."/>
            <person name="Pagani I."/>
            <person name="Daligault H."/>
            <person name="Detter J.C."/>
            <person name="Han C."/>
            <person name="Land M."/>
            <person name="Hauser L."/>
            <person name="Markowitz V."/>
            <person name="Cheng J.-F."/>
            <person name="Hugenholtz P."/>
            <person name="Woyke T."/>
            <person name="Wu D."/>
            <person name="Verbarg S."/>
            <person name="Frueling A."/>
            <person name="Brambilla E."/>
            <person name="Klenk H.-P."/>
            <person name="Eisen J.A."/>
        </authorList>
    </citation>
    <scope>NUCLEOTIDE SEQUENCE</scope>
    <source>
        <strain>DSM 1100</strain>
    </source>
</reference>
<evidence type="ECO:0000256" key="1">
    <source>
        <dbReference type="SAM" id="SignalP"/>
    </source>
</evidence>
<dbReference type="HOGENOM" id="CLU_873656_0_0_10"/>
<organism evidence="2 3">
    <name type="scientific">Haliscomenobacter hydrossis (strain ATCC 27775 / DSM 1100 / LMG 10767 / O)</name>
    <dbReference type="NCBI Taxonomy" id="760192"/>
    <lineage>
        <taxon>Bacteria</taxon>
        <taxon>Pseudomonadati</taxon>
        <taxon>Bacteroidota</taxon>
        <taxon>Saprospiria</taxon>
        <taxon>Saprospirales</taxon>
        <taxon>Haliscomenobacteraceae</taxon>
        <taxon>Haliscomenobacter</taxon>
    </lineage>
</organism>
<protein>
    <recommendedName>
        <fullName evidence="4">Secretion system C-terminal sorting domain-containing protein</fullName>
    </recommendedName>
</protein>
<dbReference type="Proteomes" id="UP000008461">
    <property type="component" value="Chromosome"/>
</dbReference>
<reference evidence="2 3" key="1">
    <citation type="journal article" date="2011" name="Stand. Genomic Sci.">
        <title>Complete genome sequence of Haliscomenobacter hydrossis type strain (O).</title>
        <authorList>
            <consortium name="US DOE Joint Genome Institute (JGI-PGF)"/>
            <person name="Daligault H."/>
            <person name="Lapidus A."/>
            <person name="Zeytun A."/>
            <person name="Nolan M."/>
            <person name="Lucas S."/>
            <person name="Del Rio T.G."/>
            <person name="Tice H."/>
            <person name="Cheng J.F."/>
            <person name="Tapia R."/>
            <person name="Han C."/>
            <person name="Goodwin L."/>
            <person name="Pitluck S."/>
            <person name="Liolios K."/>
            <person name="Pagani I."/>
            <person name="Ivanova N."/>
            <person name="Huntemann M."/>
            <person name="Mavromatis K."/>
            <person name="Mikhailova N."/>
            <person name="Pati A."/>
            <person name="Chen A."/>
            <person name="Palaniappan K."/>
            <person name="Land M."/>
            <person name="Hauser L."/>
            <person name="Brambilla E.M."/>
            <person name="Rohde M."/>
            <person name="Verbarg S."/>
            <person name="Goker M."/>
            <person name="Bristow J."/>
            <person name="Eisen J.A."/>
            <person name="Markowitz V."/>
            <person name="Hugenholtz P."/>
            <person name="Kyrpides N.C."/>
            <person name="Klenk H.P."/>
            <person name="Woyke T."/>
        </authorList>
    </citation>
    <scope>NUCLEOTIDE SEQUENCE [LARGE SCALE GENOMIC DNA]</scope>
    <source>
        <strain evidence="3">ATCC 27775 / DSM 1100 / LMG 10767 / O</strain>
    </source>
</reference>
<feature type="chain" id="PRO_5003316285" description="Secretion system C-terminal sorting domain-containing protein" evidence="1">
    <location>
        <begin position="20"/>
        <end position="318"/>
    </location>
</feature>
<name>F4KZU2_HALH1</name>
<proteinExistence type="predicted"/>
<keyword evidence="1" id="KW-0732">Signal</keyword>
<dbReference type="EMBL" id="CP002691">
    <property type="protein sequence ID" value="AEE51512.1"/>
    <property type="molecule type" value="Genomic_DNA"/>
</dbReference>
<keyword evidence="3" id="KW-1185">Reference proteome</keyword>
<dbReference type="RefSeq" id="WP_013766051.1">
    <property type="nucleotide sequence ID" value="NC_015510.1"/>
</dbReference>
<evidence type="ECO:0008006" key="4">
    <source>
        <dbReference type="Google" id="ProtNLM"/>
    </source>
</evidence>
<sequence length="318" mass="36172">MKKFLTLLLALGFPSLFYAQSVFPGPKDSVLWNVGFWRFYENIYDTTIFPSGDTTFCDNKWIKITFTNSSVPRAYYRIEGKKIYFRMNANCALADHLIYDFDLKVGDTLYVTTNLAETQGYTGSRGVSVHIDSVSTIVVNGLPRKRMAVTYRYRDSKAIRFGLIQDRYDIWTEGMGSRIFPFYAMWCVSHGNCEDSNLFVRCFQASKQIFYQDARSPFCSPRLGTATREPIQRLPIRLYPNPLSSGEALQIELSSLLDQAVAYQVFDLLGRVKARGVLGAWQGDHLSISLDPLPSGLYQLQLLDRGGRQLALEKMVVC</sequence>
<dbReference type="NCBIfam" id="TIGR04183">
    <property type="entry name" value="Por_Secre_tail"/>
    <property type="match status" value="1"/>
</dbReference>
<evidence type="ECO:0000313" key="2">
    <source>
        <dbReference type="EMBL" id="AEE51512.1"/>
    </source>
</evidence>